<dbReference type="PANTHER" id="PTHR21310">
    <property type="entry name" value="AMINOGLYCOSIDE PHOSPHOTRANSFERASE-RELATED-RELATED"/>
    <property type="match status" value="1"/>
</dbReference>
<dbReference type="PANTHER" id="PTHR21310:SF40">
    <property type="entry name" value="AMINOGLYCOSIDE PHOSPHOTRANSFERASE DOMAIN-CONTAINING PROTEIN-RELATED"/>
    <property type="match status" value="1"/>
</dbReference>
<dbReference type="InterPro" id="IPR051678">
    <property type="entry name" value="AGP_Transferase"/>
</dbReference>
<organism evidence="2 3">
    <name type="scientific">Aeromicrobium panaciterrae</name>
    <dbReference type="NCBI Taxonomy" id="363861"/>
    <lineage>
        <taxon>Bacteria</taxon>
        <taxon>Bacillati</taxon>
        <taxon>Actinomycetota</taxon>
        <taxon>Actinomycetes</taxon>
        <taxon>Propionibacteriales</taxon>
        <taxon>Nocardioidaceae</taxon>
        <taxon>Aeromicrobium</taxon>
    </lineage>
</organism>
<keyword evidence="3" id="KW-1185">Reference proteome</keyword>
<evidence type="ECO:0000259" key="1">
    <source>
        <dbReference type="Pfam" id="PF01636"/>
    </source>
</evidence>
<dbReference type="CDD" id="cd05154">
    <property type="entry name" value="ACAD10_11_N-like"/>
    <property type="match status" value="1"/>
</dbReference>
<dbReference type="Gene3D" id="3.90.1200.10">
    <property type="match status" value="1"/>
</dbReference>
<dbReference type="EMBL" id="JAVDWH010000001">
    <property type="protein sequence ID" value="MDR7086344.1"/>
    <property type="molecule type" value="Genomic_DNA"/>
</dbReference>
<gene>
    <name evidence="2" type="ORF">J2X11_001183</name>
</gene>
<keyword evidence="2" id="KW-0418">Kinase</keyword>
<protein>
    <submittedName>
        <fullName evidence="2">Aminoglycoside phosphotransferase (APT) family kinase protein</fullName>
    </submittedName>
</protein>
<comment type="caution">
    <text evidence="2">The sequence shown here is derived from an EMBL/GenBank/DDBJ whole genome shotgun (WGS) entry which is preliminary data.</text>
</comment>
<dbReference type="SUPFAM" id="SSF56112">
    <property type="entry name" value="Protein kinase-like (PK-like)"/>
    <property type="match status" value="1"/>
</dbReference>
<reference evidence="2 3" key="1">
    <citation type="submission" date="2023-07" db="EMBL/GenBank/DDBJ databases">
        <title>Sorghum-associated microbial communities from plants grown in Nebraska, USA.</title>
        <authorList>
            <person name="Schachtman D."/>
        </authorList>
    </citation>
    <scope>NUCLEOTIDE SEQUENCE [LARGE SCALE GENOMIC DNA]</scope>
    <source>
        <strain evidence="2 3">BE248</strain>
    </source>
</reference>
<evidence type="ECO:0000313" key="3">
    <source>
        <dbReference type="Proteomes" id="UP001257739"/>
    </source>
</evidence>
<sequence>MTASDHDVHAETKMTVHERDFATLAEPIAAWLGETGGEPVTISDLHAPQGGGMSSVTLLFDANSEPLVARMPPEDTSFPVFPSYDIVQQFEIMKLVAEHSDVPVPPIVGVEETGDVVGAPFGVMRAVVGRTPTDNPPYVFGGWLMDATPEERRQLQDGTVKALAGIHGIADASTVFSSLAPEGEPLRAHVDALRTYYEWTRATDGLRIPIIEETFEWLEANWPADPGTGVLSWGDARPGNIIFDGFEPAAVIDWEMAAIAPRELDVAWVVFLHVFFQDIANVFEMPGIPDFCRREDVIATYEELSGHTVRDFDWYIVYSSLRHAVVMSQVKRRMIHFGEEQQPDDPDGFVMHADLIKRLLEGTYEWA</sequence>
<accession>A0ABU1UMG8</accession>
<name>A0ABU1UMG8_9ACTN</name>
<dbReference type="Proteomes" id="UP001257739">
    <property type="component" value="Unassembled WGS sequence"/>
</dbReference>
<dbReference type="GO" id="GO:0016301">
    <property type="term" value="F:kinase activity"/>
    <property type="evidence" value="ECO:0007669"/>
    <property type="project" value="UniProtKB-KW"/>
</dbReference>
<keyword evidence="2" id="KW-0808">Transferase</keyword>
<evidence type="ECO:0000313" key="2">
    <source>
        <dbReference type="EMBL" id="MDR7086344.1"/>
    </source>
</evidence>
<dbReference type="RefSeq" id="WP_309967984.1">
    <property type="nucleotide sequence ID" value="NZ_JAVDWH010000001.1"/>
</dbReference>
<dbReference type="InterPro" id="IPR002575">
    <property type="entry name" value="Aminoglycoside_PTrfase"/>
</dbReference>
<dbReference type="Gene3D" id="3.30.200.20">
    <property type="entry name" value="Phosphorylase Kinase, domain 1"/>
    <property type="match status" value="1"/>
</dbReference>
<dbReference type="InterPro" id="IPR011009">
    <property type="entry name" value="Kinase-like_dom_sf"/>
</dbReference>
<dbReference type="Pfam" id="PF01636">
    <property type="entry name" value="APH"/>
    <property type="match status" value="1"/>
</dbReference>
<dbReference type="InterPro" id="IPR041726">
    <property type="entry name" value="ACAD10_11_N"/>
</dbReference>
<proteinExistence type="predicted"/>
<feature type="domain" description="Aminoglycoside phosphotransferase" evidence="1">
    <location>
        <begin position="51"/>
        <end position="271"/>
    </location>
</feature>